<reference evidence="5" key="8">
    <citation type="journal article" date="2022" name="Nat. Biotechnol.">
        <title>Carbon-negative production of acetone and isopropanol by gas fermentation at industrial pilot scale.</title>
        <authorList>
            <person name="Liew F.E."/>
            <person name="Nogle R."/>
            <person name="Abdalla T."/>
            <person name="Rasor B.J."/>
            <person name="Canter C."/>
            <person name="Jensen R.O."/>
            <person name="Wang L."/>
            <person name="Strutz J."/>
            <person name="Chirania P."/>
            <person name="De Tissera S."/>
            <person name="Mueller A.P."/>
            <person name="Ruan Z."/>
            <person name="Gao A."/>
            <person name="Tran L."/>
            <person name="Engle N.L."/>
            <person name="Bromley J.C."/>
            <person name="Daniell J."/>
            <person name="Conrado R."/>
            <person name="Tschaplinski T.J."/>
            <person name="Giannone R.J."/>
            <person name="Hettich R.L."/>
            <person name="Karim A.S."/>
            <person name="Simpson S.D."/>
            <person name="Brown S.D."/>
            <person name="Leang C."/>
            <person name="Jewett M.C."/>
            <person name="Kopke M."/>
        </authorList>
    </citation>
    <scope>NUCLEOTIDE SEQUENCE</scope>
    <source>
        <strain evidence="5">DJ080</strain>
    </source>
</reference>
<name>A0A0B5QRU5_CLOBE</name>
<dbReference type="OrthoDB" id="9793184at2"/>
<dbReference type="CDD" id="cd02230">
    <property type="entry name" value="cupin_HP0902-like"/>
    <property type="match status" value="1"/>
</dbReference>
<dbReference type="Proteomes" id="UP000587880">
    <property type="component" value="Unassembled WGS sequence"/>
</dbReference>
<dbReference type="STRING" id="1520.LF65_04248"/>
<evidence type="ECO:0000313" key="2">
    <source>
        <dbReference type="EMBL" id="AJH00788.1"/>
    </source>
</evidence>
<dbReference type="Proteomes" id="UP000822184">
    <property type="component" value="Unassembled WGS sequence"/>
</dbReference>
<reference evidence="6" key="6">
    <citation type="submission" date="2020-06" db="EMBL/GenBank/DDBJ databases">
        <title>Genomic insights into acetone-butanol-ethanol (ABE) fermentation by sequencing solventogenic clostridia strains.</title>
        <authorList>
            <person name="Brown S."/>
        </authorList>
    </citation>
    <scope>NUCLEOTIDE SEQUENCE</scope>
    <source>
        <strain evidence="6">DJ123</strain>
    </source>
</reference>
<dbReference type="RefSeq" id="WP_012059922.1">
    <property type="nucleotide sequence ID" value="NZ_BKAK01000049.1"/>
</dbReference>
<dbReference type="GeneID" id="66346646"/>
<evidence type="ECO:0000313" key="6">
    <source>
        <dbReference type="EMBL" id="NSB13532.1"/>
    </source>
</evidence>
<dbReference type="InterPro" id="IPR014710">
    <property type="entry name" value="RmlC-like_jellyroll"/>
</dbReference>
<reference evidence="2" key="2">
    <citation type="submission" date="2016-02" db="EMBL/GenBank/DDBJ databases">
        <title>Genome sequence of Clostridium beijerinckii strain 59B.</title>
        <authorList>
            <person name="Little G.T."/>
            <person name="Minton N.P."/>
        </authorList>
    </citation>
    <scope>NUCLEOTIDE SEQUENCE</scope>
    <source>
        <strain evidence="2">NCIMB 14988</strain>
    </source>
</reference>
<dbReference type="Proteomes" id="UP001193748">
    <property type="component" value="Unassembled WGS sequence"/>
</dbReference>
<dbReference type="Proteomes" id="UP000031866">
    <property type="component" value="Chromosome"/>
</dbReference>
<dbReference type="EMBL" id="JABAGD010000030">
    <property type="protein sequence ID" value="NMF06177.1"/>
    <property type="molecule type" value="Genomic_DNA"/>
</dbReference>
<dbReference type="Gene3D" id="2.60.120.10">
    <property type="entry name" value="Jelly Rolls"/>
    <property type="match status" value="1"/>
</dbReference>
<dbReference type="Proteomes" id="UP000190959">
    <property type="component" value="Unassembled WGS sequence"/>
</dbReference>
<dbReference type="Proteomes" id="UP000631418">
    <property type="component" value="Unassembled WGS sequence"/>
</dbReference>
<dbReference type="InterPro" id="IPR011051">
    <property type="entry name" value="RmlC_Cupin_sf"/>
</dbReference>
<evidence type="ECO:0000259" key="1">
    <source>
        <dbReference type="Pfam" id="PF07883"/>
    </source>
</evidence>
<dbReference type="EMBL" id="CP010086">
    <property type="protein sequence ID" value="AJH00788.1"/>
    <property type="molecule type" value="Genomic_DNA"/>
</dbReference>
<accession>A0A0B5QRU5</accession>
<evidence type="ECO:0000313" key="9">
    <source>
        <dbReference type="Proteomes" id="UP000190959"/>
    </source>
</evidence>
<dbReference type="PANTHER" id="PTHR37694">
    <property type="entry name" value="SLR8022 PROTEIN"/>
    <property type="match status" value="1"/>
</dbReference>
<reference evidence="7 9" key="3">
    <citation type="submission" date="2017-02" db="EMBL/GenBank/DDBJ databases">
        <title>Genome sequence of Clostridium beijerinckii Br21.</title>
        <authorList>
            <person name="Fonseca B.C."/>
            <person name="Guazzaroni M.E."/>
            <person name="Riano-Pachon D.M."/>
            <person name="Reginatto V."/>
        </authorList>
    </citation>
    <scope>NUCLEOTIDE SEQUENCE [LARGE SCALE GENOMIC DNA]</scope>
    <source>
        <strain evidence="7 9">Br21</strain>
    </source>
</reference>
<dbReference type="GO" id="GO:0051213">
    <property type="term" value="F:dioxygenase activity"/>
    <property type="evidence" value="ECO:0007669"/>
    <property type="project" value="UniProtKB-KW"/>
</dbReference>
<evidence type="ECO:0000313" key="3">
    <source>
        <dbReference type="EMBL" id="MBF7809491.1"/>
    </source>
</evidence>
<dbReference type="AlphaFoldDB" id="A0A0B5QRU5"/>
<dbReference type="Pfam" id="PF07883">
    <property type="entry name" value="Cupin_2"/>
    <property type="match status" value="1"/>
</dbReference>
<dbReference type="EMBL" id="JABSWW010000001">
    <property type="protein sequence ID" value="NRT92036.1"/>
    <property type="molecule type" value="Genomic_DNA"/>
</dbReference>
<evidence type="ECO:0000313" key="4">
    <source>
        <dbReference type="EMBL" id="NMF06177.1"/>
    </source>
</evidence>
<dbReference type="KEGG" id="cbei:LF65_04248"/>
<dbReference type="EMBL" id="MWMH01000010">
    <property type="protein sequence ID" value="OOP71198.1"/>
    <property type="molecule type" value="Genomic_DNA"/>
</dbReference>
<keyword evidence="5" id="KW-0560">Oxidoreductase</keyword>
<protein>
    <submittedName>
        <fullName evidence="2 3">Cupin</fullName>
    </submittedName>
    <submittedName>
        <fullName evidence="5">Quercetin dioxygenase-like cupin family protein</fullName>
    </submittedName>
</protein>
<evidence type="ECO:0000313" key="5">
    <source>
        <dbReference type="EMBL" id="NRT92036.1"/>
    </source>
</evidence>
<organism evidence="2 8">
    <name type="scientific">Clostridium beijerinckii</name>
    <name type="common">Clostridium MP</name>
    <dbReference type="NCBI Taxonomy" id="1520"/>
    <lineage>
        <taxon>Bacteria</taxon>
        <taxon>Bacillati</taxon>
        <taxon>Bacillota</taxon>
        <taxon>Clostridia</taxon>
        <taxon>Eubacteriales</taxon>
        <taxon>Clostridiaceae</taxon>
        <taxon>Clostridium</taxon>
    </lineage>
</organism>
<evidence type="ECO:0000313" key="7">
    <source>
        <dbReference type="EMBL" id="OOP71198.1"/>
    </source>
</evidence>
<dbReference type="SUPFAM" id="SSF51182">
    <property type="entry name" value="RmlC-like cupins"/>
    <property type="match status" value="1"/>
</dbReference>
<reference evidence="3" key="7">
    <citation type="submission" date="2020-11" db="EMBL/GenBank/DDBJ databases">
        <authorList>
            <person name="Thieme N."/>
            <person name="Liebl W."/>
            <person name="Zverlov V."/>
        </authorList>
    </citation>
    <scope>NUCLEOTIDE SEQUENCE</scope>
    <source>
        <strain evidence="3">NT08</strain>
    </source>
</reference>
<evidence type="ECO:0000313" key="10">
    <source>
        <dbReference type="Proteomes" id="UP000587880"/>
    </source>
</evidence>
<proteinExistence type="predicted"/>
<dbReference type="InterPro" id="IPR013096">
    <property type="entry name" value="Cupin_2"/>
</dbReference>
<keyword evidence="5" id="KW-0223">Dioxygenase</keyword>
<dbReference type="PANTHER" id="PTHR37694:SF1">
    <property type="entry name" value="SLR8022 PROTEIN"/>
    <property type="match status" value="1"/>
</dbReference>
<gene>
    <name evidence="5" type="ORF">B0H41_005715</name>
    <name evidence="6" type="ORF">BCD95_001791</name>
    <name evidence="7" type="ORF">CBEIBR21_23315</name>
    <name evidence="4" type="ORF">HF849_15770</name>
    <name evidence="3" type="ORF">IS491_12570</name>
    <name evidence="2" type="ORF">LF65_04248</name>
</gene>
<dbReference type="EMBL" id="JABTDW010000001">
    <property type="protein sequence ID" value="NSB13532.1"/>
    <property type="molecule type" value="Genomic_DNA"/>
</dbReference>
<reference evidence="4 10" key="4">
    <citation type="submission" date="2020-04" db="EMBL/GenBank/DDBJ databases">
        <authorList>
            <person name="Hitch T.C.A."/>
            <person name="Wylensek D."/>
            <person name="Clavel T."/>
        </authorList>
    </citation>
    <scope>NUCLEOTIDE SEQUENCE [LARGE SCALE GENOMIC DNA]</scope>
    <source>
        <strain evidence="4 10">WB01_NA02</strain>
    </source>
</reference>
<dbReference type="EMBL" id="JADOEF010000001">
    <property type="protein sequence ID" value="MBF7809491.1"/>
    <property type="molecule type" value="Genomic_DNA"/>
</dbReference>
<reference evidence="8" key="1">
    <citation type="submission" date="2014-12" db="EMBL/GenBank/DDBJ databases">
        <title>Genome sequence of Clostridium beijerinckii strain 59B.</title>
        <authorList>
            <person name="Little G.T."/>
            <person name="Minton N.P."/>
        </authorList>
    </citation>
    <scope>NUCLEOTIDE SEQUENCE [LARGE SCALE GENOMIC DNA]</scope>
    <source>
        <strain evidence="8">59B</strain>
    </source>
</reference>
<feature type="domain" description="Cupin type-2" evidence="1">
    <location>
        <begin position="45"/>
        <end position="108"/>
    </location>
</feature>
<evidence type="ECO:0000313" key="8">
    <source>
        <dbReference type="Proteomes" id="UP000031866"/>
    </source>
</evidence>
<reference evidence="5" key="5">
    <citation type="submission" date="2020-05" db="EMBL/GenBank/DDBJ databases">
        <authorList>
            <person name="Brown S."/>
            <person name="Huntemann M."/>
            <person name="Clum A."/>
            <person name="Spunde A."/>
            <person name="Palaniappan K."/>
            <person name="Ritter S."/>
            <person name="Mikhailova N."/>
            <person name="Chen I.-M."/>
            <person name="Stamatis D."/>
            <person name="Reddy T."/>
            <person name="O'Malley R."/>
            <person name="Daum C."/>
            <person name="Shapiro N."/>
            <person name="Ivanova N."/>
            <person name="Kyrpides N."/>
            <person name="Woyke T."/>
        </authorList>
    </citation>
    <scope>NUCLEOTIDE SEQUENCE</scope>
    <source>
        <strain evidence="5">DJ080</strain>
    </source>
</reference>
<sequence>MQELIKNIEKSKAIDFDSLVSCKEGQIETVTMAQKKGVGLTALAFGKGEGVGPHAAKGDAMIVIQEGVATVKIGDEVMEAHKGQVVVMPANIQHQVTAKEDMKMLLIVVKED</sequence>